<dbReference type="Pfam" id="PF01329">
    <property type="entry name" value="Pterin_4a"/>
    <property type="match status" value="1"/>
</dbReference>
<dbReference type="EC" id="4.2.1.96" evidence="3"/>
<name>A0A5C7VRW8_9PROT</name>
<dbReference type="SUPFAM" id="SSF52200">
    <property type="entry name" value="Toll/Interleukin receptor TIR domain"/>
    <property type="match status" value="1"/>
</dbReference>
<dbReference type="PANTHER" id="PTHR12599">
    <property type="entry name" value="PTERIN-4-ALPHA-CARBINOLAMINE DEHYDRATASE"/>
    <property type="match status" value="1"/>
</dbReference>
<dbReference type="PANTHER" id="PTHR12599:SF0">
    <property type="entry name" value="PTERIN-4-ALPHA-CARBINOLAMINE DEHYDRATASE"/>
    <property type="match status" value="1"/>
</dbReference>
<accession>A0A5C7VRW8</accession>
<evidence type="ECO:0000256" key="4">
    <source>
        <dbReference type="ARBA" id="ARBA00023239"/>
    </source>
</evidence>
<dbReference type="Gene3D" id="3.30.1360.20">
    <property type="entry name" value="Transcriptional coactivator/pterin dehydratase"/>
    <property type="match status" value="1"/>
</dbReference>
<evidence type="ECO:0000256" key="1">
    <source>
        <dbReference type="ARBA" id="ARBA00001554"/>
    </source>
</evidence>
<dbReference type="InterPro" id="IPR000157">
    <property type="entry name" value="TIR_dom"/>
</dbReference>
<proteinExistence type="inferred from homology"/>
<organism evidence="6 7">
    <name type="scientific">Nitrosomonas oligotropha</name>
    <dbReference type="NCBI Taxonomy" id="42354"/>
    <lineage>
        <taxon>Bacteria</taxon>
        <taxon>Pseudomonadati</taxon>
        <taxon>Pseudomonadota</taxon>
        <taxon>Betaproteobacteria</taxon>
        <taxon>Nitrosomonadales</taxon>
        <taxon>Nitrosomonadaceae</taxon>
        <taxon>Nitrosomonas</taxon>
    </lineage>
</organism>
<dbReference type="Pfam" id="PF13676">
    <property type="entry name" value="TIR_2"/>
    <property type="match status" value="1"/>
</dbReference>
<comment type="similarity">
    <text evidence="2">Belongs to the pterin-4-alpha-carbinolamine dehydratase family.</text>
</comment>
<evidence type="ECO:0000313" key="7">
    <source>
        <dbReference type="Proteomes" id="UP000321055"/>
    </source>
</evidence>
<reference evidence="6 7" key="1">
    <citation type="submission" date="2018-09" db="EMBL/GenBank/DDBJ databases">
        <title>Metagenome Assembled Genomes from an Advanced Water Purification Facility.</title>
        <authorList>
            <person name="Stamps B.W."/>
            <person name="Spear J.R."/>
        </authorList>
    </citation>
    <scope>NUCLEOTIDE SEQUENCE [LARGE SCALE GENOMIC DNA]</scope>
    <source>
        <strain evidence="6">Bin_54_1</strain>
    </source>
</reference>
<comment type="caution">
    <text evidence="6">The sequence shown here is derived from an EMBL/GenBank/DDBJ whole genome shotgun (WGS) entry which is preliminary data.</text>
</comment>
<dbReference type="GO" id="GO:0008124">
    <property type="term" value="F:4-alpha-hydroxytetrahydrobiopterin dehydratase activity"/>
    <property type="evidence" value="ECO:0007669"/>
    <property type="project" value="UniProtKB-EC"/>
</dbReference>
<evidence type="ECO:0000256" key="2">
    <source>
        <dbReference type="ARBA" id="ARBA00006472"/>
    </source>
</evidence>
<evidence type="ECO:0000313" key="6">
    <source>
        <dbReference type="EMBL" id="TXI28337.1"/>
    </source>
</evidence>
<comment type="catalytic activity">
    <reaction evidence="1">
        <text>(4aS,6R)-4a-hydroxy-L-erythro-5,6,7,8-tetrahydrobiopterin = (6R)-L-erythro-6,7-dihydrobiopterin + H2O</text>
        <dbReference type="Rhea" id="RHEA:11920"/>
        <dbReference type="ChEBI" id="CHEBI:15377"/>
        <dbReference type="ChEBI" id="CHEBI:15642"/>
        <dbReference type="ChEBI" id="CHEBI:43120"/>
        <dbReference type="EC" id="4.2.1.96"/>
    </reaction>
</comment>
<keyword evidence="4" id="KW-0456">Lyase</keyword>
<dbReference type="AlphaFoldDB" id="A0A5C7VRW8"/>
<dbReference type="GO" id="GO:0006729">
    <property type="term" value="P:tetrahydrobiopterin biosynthetic process"/>
    <property type="evidence" value="ECO:0007669"/>
    <property type="project" value="InterPro"/>
</dbReference>
<dbReference type="Gene3D" id="3.40.50.10140">
    <property type="entry name" value="Toll/interleukin-1 receptor homology (TIR) domain"/>
    <property type="match status" value="1"/>
</dbReference>
<dbReference type="InterPro" id="IPR001533">
    <property type="entry name" value="Pterin_deHydtase"/>
</dbReference>
<gene>
    <name evidence="6" type="ORF">E6Q60_07520</name>
</gene>
<dbReference type="SUPFAM" id="SSF55248">
    <property type="entry name" value="PCD-like"/>
    <property type="match status" value="1"/>
</dbReference>
<sequence length="295" mass="34080">MQPFTFFISYRRQDTAPIALLLKNEIEKRLQFVRVSVDVEEMQPGDVFPDRLQKLINGAHATIVLIGKQWMPRRGESTKPCVTTTDWVVEELVHSNNASIALPEADRFGLSSRILIPIFVDCNRNFQQFDLPAELQFLVDLHSEYIDYAGWPSAIGPLLDRLAVKLSLKKRPDADEYPKPDLAKARTQPLPDPELAQILRYDDFEGWYVDNYGNAEVRYLVKTFKFPHFNQAADFMALVSDHCRILDHHPEWRNVFNHVTVSLTTWDAHRRVTIYDLNLALFMNMAAKAIAKKRP</sequence>
<dbReference type="InterPro" id="IPR036428">
    <property type="entry name" value="PCD_sf"/>
</dbReference>
<feature type="domain" description="TIR" evidence="5">
    <location>
        <begin position="2"/>
        <end position="203"/>
    </location>
</feature>
<evidence type="ECO:0000259" key="5">
    <source>
        <dbReference type="PROSITE" id="PS50104"/>
    </source>
</evidence>
<dbReference type="PROSITE" id="PS50104">
    <property type="entry name" value="TIR"/>
    <property type="match status" value="1"/>
</dbReference>
<dbReference type="EMBL" id="SSFX01000053">
    <property type="protein sequence ID" value="TXI28337.1"/>
    <property type="molecule type" value="Genomic_DNA"/>
</dbReference>
<protein>
    <recommendedName>
        <fullName evidence="3">4a-hydroxytetrahydrobiopterin dehydratase</fullName>
        <ecNumber evidence="3">4.2.1.96</ecNumber>
    </recommendedName>
</protein>
<dbReference type="Proteomes" id="UP000321055">
    <property type="component" value="Unassembled WGS sequence"/>
</dbReference>
<dbReference type="GO" id="GO:0007165">
    <property type="term" value="P:signal transduction"/>
    <property type="evidence" value="ECO:0007669"/>
    <property type="project" value="InterPro"/>
</dbReference>
<dbReference type="InterPro" id="IPR035897">
    <property type="entry name" value="Toll_tir_struct_dom_sf"/>
</dbReference>
<evidence type="ECO:0000256" key="3">
    <source>
        <dbReference type="ARBA" id="ARBA00013252"/>
    </source>
</evidence>